<feature type="signal peptide" evidence="13">
    <location>
        <begin position="1"/>
        <end position="42"/>
    </location>
</feature>
<dbReference type="Proteomes" id="UP000474778">
    <property type="component" value="Unassembled WGS sequence"/>
</dbReference>
<dbReference type="InterPro" id="IPR012910">
    <property type="entry name" value="Plug_dom"/>
</dbReference>
<comment type="caution">
    <text evidence="16">The sequence shown here is derived from an EMBL/GenBank/DDBJ whole genome shotgun (WGS) entry which is preliminary data.</text>
</comment>
<keyword evidence="7" id="KW-0406">Ion transport</keyword>
<dbReference type="InterPro" id="IPR039426">
    <property type="entry name" value="TonB-dep_rcpt-like"/>
</dbReference>
<feature type="domain" description="TonB-dependent receptor-like beta-barrel" evidence="14">
    <location>
        <begin position="346"/>
        <end position="822"/>
    </location>
</feature>
<evidence type="ECO:0000259" key="14">
    <source>
        <dbReference type="Pfam" id="PF00593"/>
    </source>
</evidence>
<accession>A0A6L7I484</accession>
<keyword evidence="3 11" id="KW-1134">Transmembrane beta strand</keyword>
<comment type="similarity">
    <text evidence="11 12">Belongs to the TonB-dependent receptor family.</text>
</comment>
<name>A0A6L7I484_9GAMM</name>
<evidence type="ECO:0000256" key="12">
    <source>
        <dbReference type="RuleBase" id="RU003357"/>
    </source>
</evidence>
<feature type="chain" id="PRO_5026867812" evidence="13">
    <location>
        <begin position="43"/>
        <end position="857"/>
    </location>
</feature>
<keyword evidence="17" id="KW-1185">Reference proteome</keyword>
<evidence type="ECO:0000256" key="7">
    <source>
        <dbReference type="ARBA" id="ARBA00023065"/>
    </source>
</evidence>
<keyword evidence="13" id="KW-0732">Signal</keyword>
<evidence type="ECO:0000256" key="10">
    <source>
        <dbReference type="ARBA" id="ARBA00023237"/>
    </source>
</evidence>
<dbReference type="EMBL" id="WRPA01000016">
    <property type="protein sequence ID" value="MXR70158.1"/>
    <property type="molecule type" value="Genomic_DNA"/>
</dbReference>
<evidence type="ECO:0000256" key="8">
    <source>
        <dbReference type="ARBA" id="ARBA00023077"/>
    </source>
</evidence>
<dbReference type="InterPro" id="IPR036942">
    <property type="entry name" value="Beta-barrel_TonB_sf"/>
</dbReference>
<comment type="subcellular location">
    <subcellularLocation>
        <location evidence="1 11">Cell outer membrane</location>
        <topology evidence="1 11">Multi-pass membrane protein</topology>
    </subcellularLocation>
</comment>
<gene>
    <name evidence="16" type="ORF">GNT65_15945</name>
</gene>
<keyword evidence="5 11" id="KW-0812">Transmembrane</keyword>
<evidence type="ECO:0000256" key="9">
    <source>
        <dbReference type="ARBA" id="ARBA00023136"/>
    </source>
</evidence>
<proteinExistence type="inferred from homology"/>
<reference evidence="16 17" key="1">
    <citation type="submission" date="2019-12" db="EMBL/GenBank/DDBJ databases">
        <title>Shewanella insulae sp. nov., isolated from a tidal flat.</title>
        <authorList>
            <person name="Yoon J.-H."/>
        </authorList>
    </citation>
    <scope>NUCLEOTIDE SEQUENCE [LARGE SCALE GENOMIC DNA]</scope>
    <source>
        <strain evidence="16 17">JBTF-M18</strain>
    </source>
</reference>
<dbReference type="Pfam" id="PF00593">
    <property type="entry name" value="TonB_dep_Rec_b-barrel"/>
    <property type="match status" value="1"/>
</dbReference>
<dbReference type="Pfam" id="PF07715">
    <property type="entry name" value="Plug"/>
    <property type="match status" value="1"/>
</dbReference>
<evidence type="ECO:0000256" key="4">
    <source>
        <dbReference type="ARBA" id="ARBA00022496"/>
    </source>
</evidence>
<protein>
    <submittedName>
        <fullName evidence="16">TonB-dependent receptor</fullName>
    </submittedName>
</protein>
<keyword evidence="6" id="KW-0408">Iron</keyword>
<dbReference type="AlphaFoldDB" id="A0A6L7I484"/>
<sequence length="857" mass="95127">MMEKYIKTNHLLRSRAAVSRSNMKLSCLAMAVFGAISGQVFAEEAQAPEESQDQKASAFEVIEVTAQKRVQRMQDVGIAISAFKADELEDLGAYQASALAEFIPNMEVAVSDDSGIPIFVIRGVGLQDYNTNNTPNTAVVVDDVYQPYGIYSAFAMFDTDRVEVLKGPQGGLYGRNSTGGAISFSSKRPELETTEANVAVDYGNYNSLNIRAGASLPLGEIAAVRLAVQSETNDGYYYNTYLNRDQGGKDKQQARVTLHLEPTDYFAADLRYTYGRDTSEASIPEVTGLLDSNAYWEGPLADFPGLPSMNIPYNQDGTPAYCDAVLQTGIPDASCINMNRASADGDPYSGADARVHPNDDTYHSVSLNMNWDFSDYSLTSITNYTQMQFKHRNGVGSVGMGPGQDQEAWEQASRDYGRLNGGDLNEMYVTQYDSDTSSWSQELRLLSNYGGDFNWMLGLVYAEDNLDDLRNCSFAANVYADWVQFPGCGTMAYTQDTKVTSGYAQFTYAISDTLSTTVDLRYTQEKKDYVGDVFVNDGTWICTVNGLNTTDPDSDTYCANFIGWDPVTGRYDLARANKSHYDESDPSWKVNLDWKVTPDTLLYASVGSSFKSGGFFGGFLTNPNAIRPYKPERNNGVELGFKSTLEDYRIQLNGAAFYYDYRDFQSAIQEVDQSTGGVFNGLRNLGDVIMQGAELDLRWMATEDLEIRAAIGLLDTEVDRVNKFESADVGITNIFGEVIDIQGNELNNAPKFSGNLIARYHFNLNANLDGFVQLDASFKDDYWLSVSNEPIYRQKGNTLVNARMEIFSPDDNWSVALWGRNLTDKTYRTSFYLDGLDSGYSEYNAPRTFGVSLSYNY</sequence>
<evidence type="ECO:0000256" key="13">
    <source>
        <dbReference type="SAM" id="SignalP"/>
    </source>
</evidence>
<evidence type="ECO:0000313" key="17">
    <source>
        <dbReference type="Proteomes" id="UP000474778"/>
    </source>
</evidence>
<dbReference type="PANTHER" id="PTHR32552:SF81">
    <property type="entry name" value="TONB-DEPENDENT OUTER MEMBRANE RECEPTOR"/>
    <property type="match status" value="1"/>
</dbReference>
<keyword evidence="8 12" id="KW-0798">TonB box</keyword>
<evidence type="ECO:0000256" key="6">
    <source>
        <dbReference type="ARBA" id="ARBA00023004"/>
    </source>
</evidence>
<keyword evidence="2 11" id="KW-0813">Transport</keyword>
<keyword evidence="4" id="KW-0410">Iron transport</keyword>
<dbReference type="PANTHER" id="PTHR32552">
    <property type="entry name" value="FERRICHROME IRON RECEPTOR-RELATED"/>
    <property type="match status" value="1"/>
</dbReference>
<evidence type="ECO:0000313" key="16">
    <source>
        <dbReference type="EMBL" id="MXR70158.1"/>
    </source>
</evidence>
<evidence type="ECO:0000256" key="5">
    <source>
        <dbReference type="ARBA" id="ARBA00022692"/>
    </source>
</evidence>
<keyword evidence="10 11" id="KW-0998">Cell outer membrane</keyword>
<keyword evidence="9 11" id="KW-0472">Membrane</keyword>
<organism evidence="16 17">
    <name type="scientific">Shewanella insulae</name>
    <dbReference type="NCBI Taxonomy" id="2681496"/>
    <lineage>
        <taxon>Bacteria</taxon>
        <taxon>Pseudomonadati</taxon>
        <taxon>Pseudomonadota</taxon>
        <taxon>Gammaproteobacteria</taxon>
        <taxon>Alteromonadales</taxon>
        <taxon>Shewanellaceae</taxon>
        <taxon>Shewanella</taxon>
    </lineage>
</organism>
<feature type="domain" description="TonB-dependent receptor plug" evidence="15">
    <location>
        <begin position="74"/>
        <end position="181"/>
    </location>
</feature>
<evidence type="ECO:0000259" key="15">
    <source>
        <dbReference type="Pfam" id="PF07715"/>
    </source>
</evidence>
<evidence type="ECO:0000256" key="2">
    <source>
        <dbReference type="ARBA" id="ARBA00022448"/>
    </source>
</evidence>
<dbReference type="Gene3D" id="2.40.170.20">
    <property type="entry name" value="TonB-dependent receptor, beta-barrel domain"/>
    <property type="match status" value="2"/>
</dbReference>
<dbReference type="SUPFAM" id="SSF56935">
    <property type="entry name" value="Porins"/>
    <property type="match status" value="1"/>
</dbReference>
<keyword evidence="16" id="KW-0675">Receptor</keyword>
<evidence type="ECO:0000256" key="1">
    <source>
        <dbReference type="ARBA" id="ARBA00004571"/>
    </source>
</evidence>
<evidence type="ECO:0000256" key="11">
    <source>
        <dbReference type="PROSITE-ProRule" id="PRU01360"/>
    </source>
</evidence>
<dbReference type="GO" id="GO:0009279">
    <property type="term" value="C:cell outer membrane"/>
    <property type="evidence" value="ECO:0007669"/>
    <property type="project" value="UniProtKB-SubCell"/>
</dbReference>
<dbReference type="InterPro" id="IPR000531">
    <property type="entry name" value="Beta-barrel_TonB"/>
</dbReference>
<dbReference type="GO" id="GO:0006826">
    <property type="term" value="P:iron ion transport"/>
    <property type="evidence" value="ECO:0007669"/>
    <property type="project" value="UniProtKB-KW"/>
</dbReference>
<dbReference type="PROSITE" id="PS52016">
    <property type="entry name" value="TONB_DEPENDENT_REC_3"/>
    <property type="match status" value="1"/>
</dbReference>
<evidence type="ECO:0000256" key="3">
    <source>
        <dbReference type="ARBA" id="ARBA00022452"/>
    </source>
</evidence>